<reference evidence="3" key="1">
    <citation type="submission" date="2016-05" db="EMBL/GenBank/DDBJ databases">
        <title>Draft genome of Corynebacterium afermentans subsp. afermentans LCDC 88199T.</title>
        <authorList>
            <person name="Bernier A.-M."/>
            <person name="Bernard K."/>
        </authorList>
    </citation>
    <scope>NUCLEOTIDE SEQUENCE [LARGE SCALE GENOMIC DNA]</scope>
    <source>
        <strain evidence="3">NML130454</strain>
    </source>
</reference>
<dbReference type="AlphaFoldDB" id="A0A1B6W264"/>
<keyword evidence="3" id="KW-1185">Reference proteome</keyword>
<protein>
    <submittedName>
        <fullName evidence="2">Uncharacterized protein</fullName>
    </submittedName>
</protein>
<name>A0A1B6W264_9NEIS</name>
<dbReference type="EMBL" id="LXSQ01000001">
    <property type="protein sequence ID" value="OAM45215.1"/>
    <property type="molecule type" value="Genomic_DNA"/>
</dbReference>
<evidence type="ECO:0000256" key="1">
    <source>
        <dbReference type="SAM" id="Phobius"/>
    </source>
</evidence>
<gene>
    <name evidence="2" type="ORF">A7Q00_00015</name>
</gene>
<accession>A0A1B6W264</accession>
<dbReference type="RefSeq" id="WP_064088620.1">
    <property type="nucleotide sequence ID" value="NZ_LXSQ01000001.1"/>
</dbReference>
<feature type="transmembrane region" description="Helical" evidence="1">
    <location>
        <begin position="128"/>
        <end position="147"/>
    </location>
</feature>
<proteinExistence type="predicted"/>
<feature type="transmembrane region" description="Helical" evidence="1">
    <location>
        <begin position="33"/>
        <end position="53"/>
    </location>
</feature>
<keyword evidence="1" id="KW-1133">Transmembrane helix</keyword>
<dbReference type="OrthoDB" id="411176at2"/>
<keyword evidence="1" id="KW-0812">Transmembrane</keyword>
<evidence type="ECO:0000313" key="3">
    <source>
        <dbReference type="Proteomes" id="UP000077726"/>
    </source>
</evidence>
<comment type="caution">
    <text evidence="2">The sequence shown here is derived from an EMBL/GenBank/DDBJ whole genome shotgun (WGS) entry which is preliminary data.</text>
</comment>
<dbReference type="Proteomes" id="UP000077726">
    <property type="component" value="Unassembled WGS sequence"/>
</dbReference>
<dbReference type="STRING" id="1795832.A7Q00_00015"/>
<keyword evidence="1" id="KW-0472">Membrane</keyword>
<organism evidence="2 3">
    <name type="scientific">Eikenella halliae</name>
    <dbReference type="NCBI Taxonomy" id="1795832"/>
    <lineage>
        <taxon>Bacteria</taxon>
        <taxon>Pseudomonadati</taxon>
        <taxon>Pseudomonadota</taxon>
        <taxon>Betaproteobacteria</taxon>
        <taxon>Neisseriales</taxon>
        <taxon>Neisseriaceae</taxon>
        <taxon>Eikenella</taxon>
    </lineage>
</organism>
<feature type="transmembrane region" description="Helical" evidence="1">
    <location>
        <begin position="102"/>
        <end position="119"/>
    </location>
</feature>
<feature type="transmembrane region" description="Helical" evidence="1">
    <location>
        <begin position="65"/>
        <end position="90"/>
    </location>
</feature>
<sequence length="149" mass="16317">MAALSFADNQAISPAGCCKRYAKENMPPILKSWLKTILLPHLCTLLLMVLIILPHTMTMLRHGEIGLLEAFAVLLAQLPLWLLGATLGWYGVLIFPNVPPEYTIAVLSAIAAMLIAGYLKRHSATGRCLVSLALWLWTAYGFLMLGLQG</sequence>
<evidence type="ECO:0000313" key="2">
    <source>
        <dbReference type="EMBL" id="OAM45215.1"/>
    </source>
</evidence>